<dbReference type="InterPro" id="IPR041662">
    <property type="entry name" value="SusD-like_2"/>
</dbReference>
<evidence type="ECO:0000256" key="1">
    <source>
        <dbReference type="SAM" id="MobiDB-lite"/>
    </source>
</evidence>
<name>A0A9X1I0M4_9FLAO</name>
<reference evidence="2" key="1">
    <citation type="submission" date="2021-10" db="EMBL/GenBank/DDBJ databases">
        <title>Tamlana sargassums sp. nov., and Tamlana laminarinivorans sp. nov., two new bacteria isolated from the brown alga.</title>
        <authorList>
            <person name="Li J."/>
        </authorList>
    </citation>
    <scope>NUCLEOTIDE SEQUENCE</scope>
    <source>
        <strain evidence="2">PT2-4</strain>
    </source>
</reference>
<dbReference type="RefSeq" id="WP_226543751.1">
    <property type="nucleotide sequence ID" value="NZ_JAJAPW010000004.1"/>
</dbReference>
<sequence>MRKIFKKHTILAILLSVTLACENYTDNYNQDPNAFGNAAPELVIGQAQLAWILLSSSNSARYAGIFMNQFTGSDRQYITVNSYSVTASEFDDMWDDAYVDGIAQADITVDAALENENLKLAGVALITKAVLLAEVAALWGDVPFTEANDADQFYTPAYDSQSAVFAGVQDLLDTAIDYVEDEPASLYAGNRLSSTATWAEIAHSLKARYYLITKEYDLALTEAQNGISTLDGSLVSLHTSSTLSENLYYQFIVDQRDGYLTADNSYLFQLLDSTDNVDRLLETPGDTERAAYYFSESGGTDVLNTTDGVFAETSSFNLISYYETKLIEAEAAIREGQTTIAQDALNSVRDELALEYDAMFPQTTSTGDTLLQEILEEKYITLIGELQPYHDIRRTNNLLGVPAKTGTEIPQRFLYPQNEIDTNPNVPSPLPGLYDVTEVNQ</sequence>
<dbReference type="AlphaFoldDB" id="A0A9X1I0M4"/>
<dbReference type="EMBL" id="JAJAPW010000004">
    <property type="protein sequence ID" value="MCB4799240.1"/>
    <property type="molecule type" value="Genomic_DNA"/>
</dbReference>
<dbReference type="Gene3D" id="1.25.40.390">
    <property type="match status" value="1"/>
</dbReference>
<dbReference type="SUPFAM" id="SSF48452">
    <property type="entry name" value="TPR-like"/>
    <property type="match status" value="1"/>
</dbReference>
<protein>
    <submittedName>
        <fullName evidence="2">SusD/RagB family nutrient-binding outer membrane lipoprotein</fullName>
    </submittedName>
</protein>
<dbReference type="Proteomes" id="UP001139199">
    <property type="component" value="Unassembled WGS sequence"/>
</dbReference>
<keyword evidence="2" id="KW-0449">Lipoprotein</keyword>
<comment type="caution">
    <text evidence="2">The sequence shown here is derived from an EMBL/GenBank/DDBJ whole genome shotgun (WGS) entry which is preliminary data.</text>
</comment>
<organism evidence="2 3">
    <name type="scientific">Neotamlana laminarinivorans</name>
    <dbReference type="NCBI Taxonomy" id="2883124"/>
    <lineage>
        <taxon>Bacteria</taxon>
        <taxon>Pseudomonadati</taxon>
        <taxon>Bacteroidota</taxon>
        <taxon>Flavobacteriia</taxon>
        <taxon>Flavobacteriales</taxon>
        <taxon>Flavobacteriaceae</taxon>
        <taxon>Neotamlana</taxon>
    </lineage>
</organism>
<dbReference type="InterPro" id="IPR011990">
    <property type="entry name" value="TPR-like_helical_dom_sf"/>
</dbReference>
<feature type="region of interest" description="Disordered" evidence="1">
    <location>
        <begin position="418"/>
        <end position="441"/>
    </location>
</feature>
<gene>
    <name evidence="2" type="ORF">LG649_10305</name>
</gene>
<proteinExistence type="predicted"/>
<dbReference type="Pfam" id="PF12771">
    <property type="entry name" value="SusD-like_2"/>
    <property type="match status" value="1"/>
</dbReference>
<keyword evidence="3" id="KW-1185">Reference proteome</keyword>
<dbReference type="PROSITE" id="PS51257">
    <property type="entry name" value="PROKAR_LIPOPROTEIN"/>
    <property type="match status" value="1"/>
</dbReference>
<accession>A0A9X1I0M4</accession>
<evidence type="ECO:0000313" key="2">
    <source>
        <dbReference type="EMBL" id="MCB4799240.1"/>
    </source>
</evidence>
<evidence type="ECO:0000313" key="3">
    <source>
        <dbReference type="Proteomes" id="UP001139199"/>
    </source>
</evidence>